<organism evidence="2 3">
    <name type="scientific">Kwoniella dendrophila CBS 6074</name>
    <dbReference type="NCBI Taxonomy" id="1295534"/>
    <lineage>
        <taxon>Eukaryota</taxon>
        <taxon>Fungi</taxon>
        <taxon>Dikarya</taxon>
        <taxon>Basidiomycota</taxon>
        <taxon>Agaricomycotina</taxon>
        <taxon>Tremellomycetes</taxon>
        <taxon>Tremellales</taxon>
        <taxon>Cryptococcaceae</taxon>
        <taxon>Kwoniella</taxon>
    </lineage>
</organism>
<reference evidence="2 3" key="1">
    <citation type="submission" date="2024-01" db="EMBL/GenBank/DDBJ databases">
        <title>Comparative genomics of Cryptococcus and Kwoniella reveals pathogenesis evolution and contrasting modes of karyotype evolution via chromosome fusion or intercentromeric recombination.</title>
        <authorList>
            <person name="Coelho M.A."/>
            <person name="David-Palma M."/>
            <person name="Shea T."/>
            <person name="Bowers K."/>
            <person name="McGinley-Smith S."/>
            <person name="Mohammad A.W."/>
            <person name="Gnirke A."/>
            <person name="Yurkov A.M."/>
            <person name="Nowrousian M."/>
            <person name="Sun S."/>
            <person name="Cuomo C.A."/>
            <person name="Heitman J."/>
        </authorList>
    </citation>
    <scope>NUCLEOTIDE SEQUENCE [LARGE SCALE GENOMIC DNA]</scope>
    <source>
        <strain evidence="2 3">CBS 6074</strain>
    </source>
</reference>
<evidence type="ECO:0000256" key="1">
    <source>
        <dbReference type="SAM" id="MobiDB-lite"/>
    </source>
</evidence>
<feature type="region of interest" description="Disordered" evidence="1">
    <location>
        <begin position="157"/>
        <end position="190"/>
    </location>
</feature>
<dbReference type="AlphaFoldDB" id="A0AAX4K1X4"/>
<dbReference type="RefSeq" id="XP_066078156.1">
    <property type="nucleotide sequence ID" value="XM_066222059.1"/>
</dbReference>
<dbReference type="GeneID" id="91097007"/>
<protein>
    <submittedName>
        <fullName evidence="2">Uncharacterized protein</fullName>
    </submittedName>
</protein>
<feature type="compositionally biased region" description="Polar residues" evidence="1">
    <location>
        <begin position="157"/>
        <end position="168"/>
    </location>
</feature>
<evidence type="ECO:0000313" key="3">
    <source>
        <dbReference type="Proteomes" id="UP001355207"/>
    </source>
</evidence>
<name>A0AAX4K1X4_9TREE</name>
<evidence type="ECO:0000313" key="2">
    <source>
        <dbReference type="EMBL" id="WWC91394.1"/>
    </source>
</evidence>
<accession>A0AAX4K1X4</accession>
<gene>
    <name evidence="2" type="ORF">L201_006338</name>
</gene>
<dbReference type="Proteomes" id="UP001355207">
    <property type="component" value="Chromosome 8"/>
</dbReference>
<keyword evidence="3" id="KW-1185">Reference proteome</keyword>
<sequence>MTQGSETTSIAKLLRDTFTKTKEDDLKRHDDQHNTYEDFKKAGRFNTHGWLLEPHPRTAKSHISFKIDGQRVFTSPVPQLIMYASHREALWLESPGVSPSARSYTSSQYTAARQSFSDAYDKFIEGAITKFGTVQLESFDTDSKLDEFDEDGLRIGFSSSQIGNNPSKAQIPASTASATSSNDNPTMRGRLVEVWHKYADSKDGDNN</sequence>
<dbReference type="EMBL" id="CP144105">
    <property type="protein sequence ID" value="WWC91394.1"/>
    <property type="molecule type" value="Genomic_DNA"/>
</dbReference>
<proteinExistence type="predicted"/>